<evidence type="ECO:0000256" key="1">
    <source>
        <dbReference type="SAM" id="Coils"/>
    </source>
</evidence>
<accession>A0A9X1MI56</accession>
<feature type="domain" description="MoxR-vWA-beta-propeller ternary system" evidence="3">
    <location>
        <begin position="6"/>
        <end position="184"/>
    </location>
</feature>
<comment type="caution">
    <text evidence="4">The sequence shown here is derived from an EMBL/GenBank/DDBJ whole genome shotgun (WGS) entry which is preliminary data.</text>
</comment>
<protein>
    <recommendedName>
        <fullName evidence="3">MoxR-vWA-beta-propeller ternary system domain-containing protein</fullName>
    </recommendedName>
</protein>
<organism evidence="4 5">
    <name type="scientific">Blastopirellula sediminis</name>
    <dbReference type="NCBI Taxonomy" id="2894196"/>
    <lineage>
        <taxon>Bacteria</taxon>
        <taxon>Pseudomonadati</taxon>
        <taxon>Planctomycetota</taxon>
        <taxon>Planctomycetia</taxon>
        <taxon>Pirellulales</taxon>
        <taxon>Pirellulaceae</taxon>
        <taxon>Blastopirellula</taxon>
    </lineage>
</organism>
<sequence>MIERTVQLRYTPHPLRDATAWLIASPDPADWLQAIAACGAQTQIAVRLLMIPGERYSQTVGGAFLFLPENARGDLRPLQAAAKCVPYGKVGKRLFVPIEATFDPALSPEELQTILAADLTYVWHPAAGLIGFEADDVWQSADFLEAGLAVDRRWDRATAGTQLAPKLRSLAPSEPPGIEIVLQQGKGDIGSESEELGNRPPDADRPQPGLGHSIQWFGLKVLGAGLAGLSALGGALAAGAGSTAGGAAGGNRPGPQPSGSGGPSWLQRLESWMSERLAGLDQALLSEREKAIQKLMGLLDSDPDEGLKYALPLGGRAGRGIAPPGSRLSSNDVNFNMNRLGGGGGPGDAWNLDWETQQKLTARYRELANRELRLGRYRRAAYIFGELLNDISAAASALEQGEHWREAAVLYRERLKQPLAAARCYENGGLWTEACQLYEEIDEFEKAGDILTRLEQHEEAKAQYRKEVVKRRSRGELLAAARLLELKLDAVDEAVEELESAWPATSQAGPCLQEMIALLGRHARHDAAGTRLRKLRDETVPHPIRIKQIEIIAEASASYPDRRVQAQAADDTRVLASRMLKGGSVIDSSRVLDAVRKVAPEDRLLARDCTRFDEARNARAPLPTLKSSRLQRTAELIHQFQIPWKALRWKSAVSSANMIFAAGVFHGHLKLFRYGFDGNLAPQQFSPNRQSQFSDPEILLAVNGNHPDFVVIHPFGGPPIADAFEFPETNRIAYRTRAGSLPGMTGNLCGAAHSGQDLVWLLEFRNQSPTLIGVRTGGEIAVTETLDIDFHTVALPLNESRFVPMFANGRMVYIGAGERLCAYRQGVLQHKLELDQPIYQLAGTLPNTRSRVAVAMERGGVVFWDDAPDGKRERFSTQMSHPQIVFNRGGLLISASGRTGEVYSTHDTKLKLEAELEFSGNVVAVASDISPNRFSVLLESGEIQQFLVSG</sequence>
<feature type="coiled-coil region" evidence="1">
    <location>
        <begin position="447"/>
        <end position="501"/>
    </location>
</feature>
<dbReference type="Pfam" id="PF19919">
    <property type="entry name" value="bpX3"/>
    <property type="match status" value="1"/>
</dbReference>
<dbReference type="Proteomes" id="UP001139103">
    <property type="component" value="Unassembled WGS sequence"/>
</dbReference>
<evidence type="ECO:0000259" key="3">
    <source>
        <dbReference type="Pfam" id="PF19919"/>
    </source>
</evidence>
<dbReference type="EMBL" id="JAJKFT010000002">
    <property type="protein sequence ID" value="MCC9627216.1"/>
    <property type="molecule type" value="Genomic_DNA"/>
</dbReference>
<evidence type="ECO:0000256" key="2">
    <source>
        <dbReference type="SAM" id="MobiDB-lite"/>
    </source>
</evidence>
<dbReference type="InterPro" id="IPR045551">
    <property type="entry name" value="bpX3"/>
</dbReference>
<dbReference type="AlphaFoldDB" id="A0A9X1MI56"/>
<dbReference type="RefSeq" id="WP_230215180.1">
    <property type="nucleotide sequence ID" value="NZ_JAJKFT010000002.1"/>
</dbReference>
<keyword evidence="5" id="KW-1185">Reference proteome</keyword>
<evidence type="ECO:0000313" key="4">
    <source>
        <dbReference type="EMBL" id="MCC9627216.1"/>
    </source>
</evidence>
<name>A0A9X1MI56_9BACT</name>
<reference evidence="4" key="1">
    <citation type="submission" date="2021-11" db="EMBL/GenBank/DDBJ databases">
        <title>Genome sequence.</title>
        <authorList>
            <person name="Sun Q."/>
        </authorList>
    </citation>
    <scope>NUCLEOTIDE SEQUENCE</scope>
    <source>
        <strain evidence="4">JC732</strain>
    </source>
</reference>
<keyword evidence="1" id="KW-0175">Coiled coil</keyword>
<feature type="compositionally biased region" description="Gly residues" evidence="2">
    <location>
        <begin position="242"/>
        <end position="252"/>
    </location>
</feature>
<gene>
    <name evidence="4" type="ORF">LOC68_02235</name>
</gene>
<feature type="region of interest" description="Disordered" evidence="2">
    <location>
        <begin position="189"/>
        <end position="210"/>
    </location>
</feature>
<proteinExistence type="predicted"/>
<evidence type="ECO:0000313" key="5">
    <source>
        <dbReference type="Proteomes" id="UP001139103"/>
    </source>
</evidence>
<dbReference type="InterPro" id="IPR011990">
    <property type="entry name" value="TPR-like_helical_dom_sf"/>
</dbReference>
<feature type="region of interest" description="Disordered" evidence="2">
    <location>
        <begin position="240"/>
        <end position="266"/>
    </location>
</feature>
<dbReference type="SUPFAM" id="SSF48452">
    <property type="entry name" value="TPR-like"/>
    <property type="match status" value="1"/>
</dbReference>
<dbReference type="Gene3D" id="1.25.40.10">
    <property type="entry name" value="Tetratricopeptide repeat domain"/>
    <property type="match status" value="1"/>
</dbReference>